<evidence type="ECO:0000313" key="3">
    <source>
        <dbReference type="Proteomes" id="UP000523362"/>
    </source>
</evidence>
<dbReference type="AlphaFoldDB" id="A0A7X0X2Z1"/>
<sequence length="130" mass="14533">MKKKLIITLGVVVTIILVLGVKFYMDEKKLDEEMIKVVYSDEAKEVFEERLANLDPKAFTEEGIIHSYEIDEESIEHNPMGGIEVRLIINKDSEMYVSYTMSKYNGKLSGGGVVISKELAKQTGIGGGEK</sequence>
<organism evidence="2 3">
    <name type="scientific">Listeria seeligeri</name>
    <dbReference type="NCBI Taxonomy" id="1640"/>
    <lineage>
        <taxon>Bacteria</taxon>
        <taxon>Bacillati</taxon>
        <taxon>Bacillota</taxon>
        <taxon>Bacilli</taxon>
        <taxon>Bacillales</taxon>
        <taxon>Listeriaceae</taxon>
        <taxon>Listeria</taxon>
    </lineage>
</organism>
<evidence type="ECO:0000313" key="2">
    <source>
        <dbReference type="EMBL" id="MBC1486696.1"/>
    </source>
</evidence>
<dbReference type="InterPro" id="IPR010738">
    <property type="entry name" value="DUF1310"/>
</dbReference>
<dbReference type="RefSeq" id="WP_185383913.1">
    <property type="nucleotide sequence ID" value="NZ_JAARRG010000007.1"/>
</dbReference>
<evidence type="ECO:0000256" key="1">
    <source>
        <dbReference type="SAM" id="Phobius"/>
    </source>
</evidence>
<proteinExistence type="predicted"/>
<dbReference type="Proteomes" id="UP000523362">
    <property type="component" value="Unassembled WGS sequence"/>
</dbReference>
<name>A0A7X0X2Z1_LISSE</name>
<dbReference type="Pfam" id="PF07006">
    <property type="entry name" value="DUF1310"/>
    <property type="match status" value="1"/>
</dbReference>
<gene>
    <name evidence="2" type="ORF">HB897_10705</name>
</gene>
<keyword evidence="1" id="KW-0812">Transmembrane</keyword>
<dbReference type="EMBL" id="JAARRG010000007">
    <property type="protein sequence ID" value="MBC1486696.1"/>
    <property type="molecule type" value="Genomic_DNA"/>
</dbReference>
<comment type="caution">
    <text evidence="2">The sequence shown here is derived from an EMBL/GenBank/DDBJ whole genome shotgun (WGS) entry which is preliminary data.</text>
</comment>
<keyword evidence="1" id="KW-0472">Membrane</keyword>
<feature type="transmembrane region" description="Helical" evidence="1">
    <location>
        <begin position="6"/>
        <end position="25"/>
    </location>
</feature>
<accession>A0A7X0X2Z1</accession>
<keyword evidence="1" id="KW-1133">Transmembrane helix</keyword>
<protein>
    <submittedName>
        <fullName evidence="2">DUF1310 domain-containing protein</fullName>
    </submittedName>
</protein>
<reference evidence="2 3" key="1">
    <citation type="submission" date="2020-03" db="EMBL/GenBank/DDBJ databases">
        <title>Soil Listeria distribution.</title>
        <authorList>
            <person name="Liao J."/>
            <person name="Wiedmann M."/>
        </authorList>
    </citation>
    <scope>NUCLEOTIDE SEQUENCE [LARGE SCALE GENOMIC DNA]</scope>
    <source>
        <strain evidence="2 3">FSL L7-1560</strain>
    </source>
</reference>